<dbReference type="PANTHER" id="PTHR30244">
    <property type="entry name" value="TRANSAMINASE"/>
    <property type="match status" value="1"/>
</dbReference>
<evidence type="ECO:0000313" key="7">
    <source>
        <dbReference type="Proteomes" id="UP000072763"/>
    </source>
</evidence>
<keyword evidence="8" id="KW-1185">Reference proteome</keyword>
<reference evidence="7 8" key="1">
    <citation type="journal article" date="2016" name="Front. Microbiol.">
        <title>Genomic Resource of Rice Seed Associated Bacteria.</title>
        <authorList>
            <person name="Midha S."/>
            <person name="Bansal K."/>
            <person name="Sharma S."/>
            <person name="Kumar N."/>
            <person name="Patil P.P."/>
            <person name="Chaudhry V."/>
            <person name="Patil P.B."/>
        </authorList>
    </citation>
    <scope>NUCLEOTIDE SEQUENCE [LARGE SCALE GENOMIC DNA]</scope>
    <source>
        <strain evidence="5 8">NS263</strain>
        <strain evidence="6 7">NS359</strain>
    </source>
</reference>
<dbReference type="Pfam" id="PF01041">
    <property type="entry name" value="DegT_DnrJ_EryC1"/>
    <property type="match status" value="1"/>
</dbReference>
<evidence type="ECO:0000256" key="2">
    <source>
        <dbReference type="PIRSR" id="PIRSR000390-1"/>
    </source>
</evidence>
<name>A0A147DUX3_9MICO</name>
<protein>
    <submittedName>
        <fullName evidence="6">Pyridoxal-5'-phosphate-dependent protein</fullName>
    </submittedName>
</protein>
<feature type="modified residue" description="N6-(pyridoxal phosphate)lysine" evidence="3">
    <location>
        <position position="193"/>
    </location>
</feature>
<gene>
    <name evidence="5" type="ORF">NS263_07675</name>
    <name evidence="6" type="ORF">NS359_00290</name>
</gene>
<dbReference type="EMBL" id="LDRB01000031">
    <property type="protein sequence ID" value="KTR40475.1"/>
    <property type="molecule type" value="Genomic_DNA"/>
</dbReference>
<evidence type="ECO:0000313" key="5">
    <source>
        <dbReference type="EMBL" id="KTR40475.1"/>
    </source>
</evidence>
<dbReference type="GO" id="GO:0000271">
    <property type="term" value="P:polysaccharide biosynthetic process"/>
    <property type="evidence" value="ECO:0007669"/>
    <property type="project" value="TreeGrafter"/>
</dbReference>
<evidence type="ECO:0000256" key="4">
    <source>
        <dbReference type="RuleBase" id="RU004508"/>
    </source>
</evidence>
<accession>A0A147DUX3</accession>
<dbReference type="SUPFAM" id="SSF53383">
    <property type="entry name" value="PLP-dependent transferases"/>
    <property type="match status" value="1"/>
</dbReference>
<dbReference type="AlphaFoldDB" id="A0A147DUX3"/>
<dbReference type="InterPro" id="IPR000653">
    <property type="entry name" value="DegT/StrS_aminotransferase"/>
</dbReference>
<evidence type="ECO:0000313" key="6">
    <source>
        <dbReference type="EMBL" id="KTR54350.1"/>
    </source>
</evidence>
<dbReference type="Proteomes" id="UP000072763">
    <property type="component" value="Unassembled WGS sequence"/>
</dbReference>
<dbReference type="InterPro" id="IPR015424">
    <property type="entry name" value="PyrdxlP-dep_Trfase"/>
</dbReference>
<dbReference type="EMBL" id="LDRC01000002">
    <property type="protein sequence ID" value="KTR54350.1"/>
    <property type="molecule type" value="Genomic_DNA"/>
</dbReference>
<evidence type="ECO:0000256" key="3">
    <source>
        <dbReference type="PIRSR" id="PIRSR000390-2"/>
    </source>
</evidence>
<evidence type="ECO:0000313" key="8">
    <source>
        <dbReference type="Proteomes" id="UP000078335"/>
    </source>
</evidence>
<sequence length="379" mass="40053">MESVTHSILLSPPDVGPDEAAAVARALESGWVAPAGPDLTAFEREAAARVGSPHAVAVSSGTAALHLSLLAAGVGPGDVVPTSTMTFAATANAIRYTGARPVFVDSTDIDGNIDVVLLRSVLRRLRDGGQRIGAVVPVDLLGHVVDYTAISALCDEFEAPFIADAAESFGSLHRGRPVGSFGFSSCVSFNGNKIMTTSGGGMVFTDSPDVAERLRYLATQARQPVAHYEHTEVGYNYRLSNVLAALGRAQLRRLDSMIERRRAVRTAYRDVLDRIPGVRVLGRVSQDQHENCWLTAVVVDPDRAGWAASDLARALAAADVESRPLWKPMHLQPAHAGADAAVTGVAESLFLRGLALPSGSSLCDDDLDRVLSVIRSVAG</sequence>
<comment type="similarity">
    <text evidence="4">Belongs to the DegT/DnrJ/EryC1 family.</text>
</comment>
<comment type="caution">
    <text evidence="6">The sequence shown here is derived from an EMBL/GenBank/DDBJ whole genome shotgun (WGS) entry which is preliminary data.</text>
</comment>
<dbReference type="PIRSF" id="PIRSF000390">
    <property type="entry name" value="PLP_StrS"/>
    <property type="match status" value="1"/>
</dbReference>
<dbReference type="STRING" id="465820.NS263_07675"/>
<dbReference type="InterPro" id="IPR015421">
    <property type="entry name" value="PyrdxlP-dep_Trfase_major"/>
</dbReference>
<dbReference type="Gene3D" id="3.40.640.10">
    <property type="entry name" value="Type I PLP-dependent aspartate aminotransferase-like (Major domain)"/>
    <property type="match status" value="1"/>
</dbReference>
<dbReference type="GO" id="GO:0008483">
    <property type="term" value="F:transaminase activity"/>
    <property type="evidence" value="ECO:0007669"/>
    <property type="project" value="TreeGrafter"/>
</dbReference>
<dbReference type="GO" id="GO:0030170">
    <property type="term" value="F:pyridoxal phosphate binding"/>
    <property type="evidence" value="ECO:0007669"/>
    <property type="project" value="TreeGrafter"/>
</dbReference>
<dbReference type="InterPro" id="IPR015422">
    <property type="entry name" value="PyrdxlP-dep_Trfase_small"/>
</dbReference>
<proteinExistence type="inferred from homology"/>
<feature type="active site" description="Proton acceptor" evidence="2">
    <location>
        <position position="193"/>
    </location>
</feature>
<keyword evidence="3 4" id="KW-0663">Pyridoxal phosphate</keyword>
<dbReference type="Proteomes" id="UP000078335">
    <property type="component" value="Unassembled WGS sequence"/>
</dbReference>
<dbReference type="PANTHER" id="PTHR30244:SF34">
    <property type="entry name" value="DTDP-4-AMINO-4,6-DIDEOXYGALACTOSE TRANSAMINASE"/>
    <property type="match status" value="1"/>
</dbReference>
<comment type="cofactor">
    <cofactor evidence="1">
        <name>pyridoxal 5'-phosphate</name>
        <dbReference type="ChEBI" id="CHEBI:597326"/>
    </cofactor>
</comment>
<dbReference type="PATRIC" id="fig|465820.3.peg.1541"/>
<organism evidence="6 7">
    <name type="scientific">Curtobacterium oceanosedimentum</name>
    <dbReference type="NCBI Taxonomy" id="465820"/>
    <lineage>
        <taxon>Bacteria</taxon>
        <taxon>Bacillati</taxon>
        <taxon>Actinomycetota</taxon>
        <taxon>Actinomycetes</taxon>
        <taxon>Micrococcales</taxon>
        <taxon>Microbacteriaceae</taxon>
        <taxon>Curtobacterium</taxon>
    </lineage>
</organism>
<dbReference type="Gene3D" id="3.90.1150.10">
    <property type="entry name" value="Aspartate Aminotransferase, domain 1"/>
    <property type="match status" value="1"/>
</dbReference>
<dbReference type="CDD" id="cd00616">
    <property type="entry name" value="AHBA_syn"/>
    <property type="match status" value="1"/>
</dbReference>
<evidence type="ECO:0000256" key="1">
    <source>
        <dbReference type="ARBA" id="ARBA00001933"/>
    </source>
</evidence>